<dbReference type="Pfam" id="PF02588">
    <property type="entry name" value="YitT_membrane"/>
    <property type="match status" value="1"/>
</dbReference>
<keyword evidence="2" id="KW-1003">Cell membrane</keyword>
<keyword evidence="5 6" id="KW-0472">Membrane</keyword>
<evidence type="ECO:0000313" key="8">
    <source>
        <dbReference type="EMBL" id="GAA0440909.1"/>
    </source>
</evidence>
<keyword evidence="4 6" id="KW-1133">Transmembrane helix</keyword>
<dbReference type="EMBL" id="BAAADM010000043">
    <property type="protein sequence ID" value="GAA0440909.1"/>
    <property type="molecule type" value="Genomic_DNA"/>
</dbReference>
<organism evidence="8 9">
    <name type="scientific">Lentibacillus halophilus</name>
    <dbReference type="NCBI Taxonomy" id="295065"/>
    <lineage>
        <taxon>Bacteria</taxon>
        <taxon>Bacillati</taxon>
        <taxon>Bacillota</taxon>
        <taxon>Bacilli</taxon>
        <taxon>Bacillales</taxon>
        <taxon>Bacillaceae</taxon>
        <taxon>Lentibacillus</taxon>
    </lineage>
</organism>
<feature type="transmembrane region" description="Helical" evidence="6">
    <location>
        <begin position="20"/>
        <end position="39"/>
    </location>
</feature>
<dbReference type="PIRSF" id="PIRSF006483">
    <property type="entry name" value="Membrane_protein_YitT"/>
    <property type="match status" value="1"/>
</dbReference>
<comment type="subcellular location">
    <subcellularLocation>
        <location evidence="1">Cell membrane</location>
        <topology evidence="1">Multi-pass membrane protein</topology>
    </subcellularLocation>
</comment>
<dbReference type="CDD" id="cd16380">
    <property type="entry name" value="YitT_C"/>
    <property type="match status" value="1"/>
</dbReference>
<name>A0ABN0ZB30_9BACI</name>
<dbReference type="Gene3D" id="3.30.70.120">
    <property type="match status" value="1"/>
</dbReference>
<keyword evidence="9" id="KW-1185">Reference proteome</keyword>
<sequence>MNRNCNLVKTILSSIKFKNIFFILAGSAIYAFGVVNLNIQNDLSEGGLTGLTLILFALFNIDPGLSNILINVPLFLIGWRLLGHHMLIYTIIGTASFSFFLSFFRHYFMFDIMLKDDMILAALFAAVFKGVGVGVIFRYGGTTGGTDIAARIGNKFFGWSMGKTLFVIDFMVISSSLVYLNYREAMYTIVSVFIASRVIDIIQQGAYTAKGATIISEKNDVIASNLAYDMNRGVTLWKGIGGYTGDHKEILYCVVNRNEIFRLKNTVNHIDPSAFIAVNDVHEVSVQGYSLDEHKNLWNIDGKNQ</sequence>
<dbReference type="InterPro" id="IPR019264">
    <property type="entry name" value="DUF2179"/>
</dbReference>
<feature type="transmembrane region" description="Helical" evidence="6">
    <location>
        <begin position="51"/>
        <end position="74"/>
    </location>
</feature>
<evidence type="ECO:0000256" key="2">
    <source>
        <dbReference type="ARBA" id="ARBA00022475"/>
    </source>
</evidence>
<dbReference type="Pfam" id="PF10035">
    <property type="entry name" value="DUF2179"/>
    <property type="match status" value="1"/>
</dbReference>
<evidence type="ECO:0000256" key="6">
    <source>
        <dbReference type="SAM" id="Phobius"/>
    </source>
</evidence>
<feature type="domain" description="DUF2179" evidence="7">
    <location>
        <begin position="232"/>
        <end position="284"/>
    </location>
</feature>
<keyword evidence="3 6" id="KW-0812">Transmembrane</keyword>
<evidence type="ECO:0000256" key="3">
    <source>
        <dbReference type="ARBA" id="ARBA00022692"/>
    </source>
</evidence>
<evidence type="ECO:0000313" key="9">
    <source>
        <dbReference type="Proteomes" id="UP001501459"/>
    </source>
</evidence>
<evidence type="ECO:0000256" key="4">
    <source>
        <dbReference type="ARBA" id="ARBA00022989"/>
    </source>
</evidence>
<dbReference type="InterPro" id="IPR051461">
    <property type="entry name" value="UPF0750_membrane"/>
</dbReference>
<feature type="transmembrane region" description="Helical" evidence="6">
    <location>
        <begin position="86"/>
        <end position="107"/>
    </location>
</feature>
<comment type="caution">
    <text evidence="8">The sequence shown here is derived from an EMBL/GenBank/DDBJ whole genome shotgun (WGS) entry which is preliminary data.</text>
</comment>
<dbReference type="InterPro" id="IPR015867">
    <property type="entry name" value="N-reg_PII/ATP_PRibTrfase_C"/>
</dbReference>
<proteinExistence type="predicted"/>
<dbReference type="InterPro" id="IPR003740">
    <property type="entry name" value="YitT"/>
</dbReference>
<evidence type="ECO:0000256" key="1">
    <source>
        <dbReference type="ARBA" id="ARBA00004651"/>
    </source>
</evidence>
<dbReference type="PANTHER" id="PTHR33545:SF10">
    <property type="entry name" value="UPF0750 MEMBRANE PROTEIN YPJC"/>
    <property type="match status" value="1"/>
</dbReference>
<dbReference type="RefSeq" id="WP_343752468.1">
    <property type="nucleotide sequence ID" value="NZ_BAAADM010000043.1"/>
</dbReference>
<reference evidence="8 9" key="1">
    <citation type="journal article" date="2019" name="Int. J. Syst. Evol. Microbiol.">
        <title>The Global Catalogue of Microorganisms (GCM) 10K type strain sequencing project: providing services to taxonomists for standard genome sequencing and annotation.</title>
        <authorList>
            <consortium name="The Broad Institute Genomics Platform"/>
            <consortium name="The Broad Institute Genome Sequencing Center for Infectious Disease"/>
            <person name="Wu L."/>
            <person name="Ma J."/>
        </authorList>
    </citation>
    <scope>NUCLEOTIDE SEQUENCE [LARGE SCALE GENOMIC DNA]</scope>
    <source>
        <strain evidence="8 9">JCM 12149</strain>
    </source>
</reference>
<gene>
    <name evidence="8" type="ORF">GCM10008983_17530</name>
</gene>
<evidence type="ECO:0000259" key="7">
    <source>
        <dbReference type="Pfam" id="PF10035"/>
    </source>
</evidence>
<protein>
    <submittedName>
        <fullName evidence="8">YitT family protein</fullName>
    </submittedName>
</protein>
<accession>A0ABN0ZB30</accession>
<feature type="transmembrane region" description="Helical" evidence="6">
    <location>
        <begin position="119"/>
        <end position="137"/>
    </location>
</feature>
<dbReference type="PANTHER" id="PTHR33545">
    <property type="entry name" value="UPF0750 MEMBRANE PROTEIN YITT-RELATED"/>
    <property type="match status" value="1"/>
</dbReference>
<feature type="transmembrane region" description="Helical" evidence="6">
    <location>
        <begin position="157"/>
        <end position="180"/>
    </location>
</feature>
<evidence type="ECO:0000256" key="5">
    <source>
        <dbReference type="ARBA" id="ARBA00023136"/>
    </source>
</evidence>
<dbReference type="Proteomes" id="UP001501459">
    <property type="component" value="Unassembled WGS sequence"/>
</dbReference>